<keyword evidence="2" id="KW-1185">Reference proteome</keyword>
<gene>
    <name evidence="1" type="ORF">SS7213T_01616</name>
</gene>
<protein>
    <submittedName>
        <fullName evidence="1">Uncharacterized protein</fullName>
    </submittedName>
</protein>
<organism evidence="1 2">
    <name type="scientific">Staphylococcus simiae CCM 7213 = CCUG 51256</name>
    <dbReference type="NCBI Taxonomy" id="911238"/>
    <lineage>
        <taxon>Bacteria</taxon>
        <taxon>Bacillati</taxon>
        <taxon>Bacillota</taxon>
        <taxon>Bacilli</taxon>
        <taxon>Bacillales</taxon>
        <taxon>Staphylococcaceae</taxon>
        <taxon>Staphylococcus</taxon>
    </lineage>
</organism>
<name>G5JFV9_9STAP</name>
<comment type="caution">
    <text evidence="1">The sequence shown here is derived from an EMBL/GenBank/DDBJ whole genome shotgun (WGS) entry which is preliminary data.</text>
</comment>
<evidence type="ECO:0000313" key="2">
    <source>
        <dbReference type="Proteomes" id="UP000005413"/>
    </source>
</evidence>
<reference evidence="1 2" key="1">
    <citation type="journal article" date="2012" name="BMC Genomics">
        <title>Comparative genomic analysis of the genus Staphylococcus including Staphylococcus aureus and its newly described sister species Staphylococcus simiae.</title>
        <authorList>
            <person name="Suzuki H."/>
            <person name="Lefebure T."/>
            <person name="Pavinski Bitar P."/>
            <person name="Stanhope M.J."/>
        </authorList>
    </citation>
    <scope>NUCLEOTIDE SEQUENCE [LARGE SCALE GENOMIC DNA]</scope>
    <source>
        <strain evidence="1 2">CCM 7213</strain>
    </source>
</reference>
<dbReference type="EMBL" id="AEUN01000031">
    <property type="protein sequence ID" value="EHJ08907.1"/>
    <property type="molecule type" value="Genomic_DNA"/>
</dbReference>
<evidence type="ECO:0000313" key="1">
    <source>
        <dbReference type="EMBL" id="EHJ08907.1"/>
    </source>
</evidence>
<dbReference type="AlphaFoldDB" id="G5JFV9"/>
<proteinExistence type="predicted"/>
<dbReference type="PATRIC" id="fig|911238.3.peg.301"/>
<dbReference type="RefSeq" id="WP_002461935.1">
    <property type="nucleotide sequence ID" value="NZ_AEUN01000031.1"/>
</dbReference>
<dbReference type="OrthoDB" id="2408992at2"/>
<dbReference type="Proteomes" id="UP000005413">
    <property type="component" value="Unassembled WGS sequence"/>
</dbReference>
<accession>G5JFV9</accession>
<sequence length="161" mass="18769">MKIEYLQKLDFLLKKVNNHSQSKSYKILFGLNNKIYTGDFIPKVTYENYIEYKDVDAYNSDEYILISLANINDWKEIANTKPGSNRSSFGKLLDRSAYFSSSDYLQLLDITLKAYPIEFKEPLLPYIFNLKMLNGEIASDFIKVNENTEFDFVSIVPENEL</sequence>